<feature type="transmembrane region" description="Helical" evidence="1">
    <location>
        <begin position="10"/>
        <end position="28"/>
    </location>
</feature>
<dbReference type="AlphaFoldDB" id="A0AA48GHA3"/>
<protein>
    <submittedName>
        <fullName evidence="3">DUF5009 domain-containing protein</fullName>
    </submittedName>
</protein>
<dbReference type="Proteomes" id="UP001238179">
    <property type="component" value="Chromosome"/>
</dbReference>
<name>A0AA48GHA3_9BACT</name>
<accession>A0AA48GHA3</accession>
<reference evidence="4" key="1">
    <citation type="journal article" date="2023" name="Int. J. Syst. Evol. Microbiol.">
        <title>Mesoterricola silvestris gen. nov., sp. nov., Mesoterricola sediminis sp. nov., Geothrix oryzae sp. nov., Geothrix edaphica sp. nov., Geothrix rubra sp. nov., and Geothrix limicola sp. nov., six novel members of Acidobacteriota isolated from soils.</title>
        <authorList>
            <person name="Itoh H."/>
            <person name="Sugisawa Y."/>
            <person name="Mise K."/>
            <person name="Xu Z."/>
            <person name="Kuniyasu M."/>
            <person name="Ushijima N."/>
            <person name="Kawano K."/>
            <person name="Kobayashi E."/>
            <person name="Shiratori Y."/>
            <person name="Masuda Y."/>
            <person name="Senoo K."/>
        </authorList>
    </citation>
    <scope>NUCLEOTIDE SEQUENCE [LARGE SCALE GENOMIC DNA]</scope>
    <source>
        <strain evidence="4">W79</strain>
    </source>
</reference>
<keyword evidence="1" id="KW-0812">Transmembrane</keyword>
<evidence type="ECO:0000313" key="3">
    <source>
        <dbReference type="EMBL" id="BDU72851.1"/>
    </source>
</evidence>
<keyword evidence="1" id="KW-1133">Transmembrane helix</keyword>
<evidence type="ECO:0000313" key="4">
    <source>
        <dbReference type="Proteomes" id="UP001238179"/>
    </source>
</evidence>
<feature type="transmembrane region" description="Helical" evidence="1">
    <location>
        <begin position="288"/>
        <end position="313"/>
    </location>
</feature>
<evidence type="ECO:0000256" key="1">
    <source>
        <dbReference type="SAM" id="Phobius"/>
    </source>
</evidence>
<sequence>MRERLASLDVFRGFAIAAMVLVNNPGSWKHVYGPLDHAAWNGCTFTDLIFPFFLFAAGLAMTITLGTRAGGPAALYRILLRRAALIFLIGLGLNLIPAFQPSTVRVLGVLQRIALTLALGGPIVLWGRERAAAAAILGLCGLWLVLELAVPVAGADGVVAAGRLLPGMDFGAWLDRLALPGHLWAHARTWDPEGLLGTLPATATLLLGSLAGRHLAAPAGPRPKWRGLVLSGAALLALGWVLGRALPINKSLWTPSFVAFTGGWAFLALGACHAALDESPRRDLARRLCLPLTIYGMNALFLFVLSGVAARAIQTLRAGGVPLKERAYLALATLPLSAENASLLFAVLFNLVMFAVACAMWRKKWFVKV</sequence>
<feature type="transmembrane region" description="Helical" evidence="1">
    <location>
        <begin position="79"/>
        <end position="100"/>
    </location>
</feature>
<gene>
    <name evidence="3" type="ORF">METEAL_20250</name>
</gene>
<feature type="domain" description="Heparan-alpha-glucosaminide N-acetyltransferase catalytic" evidence="2">
    <location>
        <begin position="4"/>
        <end position="141"/>
    </location>
</feature>
<dbReference type="RefSeq" id="WP_316415763.1">
    <property type="nucleotide sequence ID" value="NZ_AP027080.1"/>
</dbReference>
<feature type="transmembrane region" description="Helical" evidence="1">
    <location>
        <begin position="133"/>
        <end position="154"/>
    </location>
</feature>
<proteinExistence type="predicted"/>
<dbReference type="PANTHER" id="PTHR31061">
    <property type="entry name" value="LD22376P"/>
    <property type="match status" value="1"/>
</dbReference>
<feature type="transmembrane region" description="Helical" evidence="1">
    <location>
        <begin position="194"/>
        <end position="216"/>
    </location>
</feature>
<keyword evidence="4" id="KW-1185">Reference proteome</keyword>
<feature type="transmembrane region" description="Helical" evidence="1">
    <location>
        <begin position="252"/>
        <end position="276"/>
    </location>
</feature>
<feature type="transmembrane region" description="Helical" evidence="1">
    <location>
        <begin position="106"/>
        <end position="126"/>
    </location>
</feature>
<dbReference type="PANTHER" id="PTHR31061:SF24">
    <property type="entry name" value="LD22376P"/>
    <property type="match status" value="1"/>
</dbReference>
<organism evidence="3 4">
    <name type="scientific">Mesoterricola silvestris</name>
    <dbReference type="NCBI Taxonomy" id="2927979"/>
    <lineage>
        <taxon>Bacteria</taxon>
        <taxon>Pseudomonadati</taxon>
        <taxon>Acidobacteriota</taxon>
        <taxon>Holophagae</taxon>
        <taxon>Holophagales</taxon>
        <taxon>Holophagaceae</taxon>
        <taxon>Mesoterricola</taxon>
    </lineage>
</organism>
<dbReference type="InterPro" id="IPR012429">
    <property type="entry name" value="HGSNAT_cat"/>
</dbReference>
<feature type="transmembrane region" description="Helical" evidence="1">
    <location>
        <begin position="341"/>
        <end position="361"/>
    </location>
</feature>
<feature type="transmembrane region" description="Helical" evidence="1">
    <location>
        <begin position="48"/>
        <end position="67"/>
    </location>
</feature>
<keyword evidence="1" id="KW-0472">Membrane</keyword>
<feature type="transmembrane region" description="Helical" evidence="1">
    <location>
        <begin position="228"/>
        <end position="246"/>
    </location>
</feature>
<dbReference type="EMBL" id="AP027080">
    <property type="protein sequence ID" value="BDU72851.1"/>
    <property type="molecule type" value="Genomic_DNA"/>
</dbReference>
<evidence type="ECO:0000259" key="2">
    <source>
        <dbReference type="Pfam" id="PF07786"/>
    </source>
</evidence>
<dbReference type="Pfam" id="PF07786">
    <property type="entry name" value="HGSNAT_cat"/>
    <property type="match status" value="1"/>
</dbReference>
<dbReference type="KEGG" id="msil:METEAL_20250"/>